<accession>A0A1Z1W6V4</accession>
<gene>
    <name evidence="2" type="ORF">SMD44_01572</name>
</gene>
<dbReference type="EMBL" id="CP021748">
    <property type="protein sequence ID" value="ARX82171.1"/>
    <property type="molecule type" value="Genomic_DNA"/>
</dbReference>
<keyword evidence="3" id="KW-1185">Reference proteome</keyword>
<name>A0A1Z1W6V4_9ACTN</name>
<feature type="compositionally biased region" description="Basic and acidic residues" evidence="1">
    <location>
        <begin position="1"/>
        <end position="12"/>
    </location>
</feature>
<protein>
    <submittedName>
        <fullName evidence="2">Uncharacterized protein</fullName>
    </submittedName>
</protein>
<evidence type="ECO:0000313" key="3">
    <source>
        <dbReference type="Proteomes" id="UP000195880"/>
    </source>
</evidence>
<sequence>MLLVVDGERPGEAEQEYGQTRVEHHAGVQGEARTGAVALDRVVEADDAQRPQQGQGEHHGVEQMAADEAEPLPAQAPAHRVVDREDRPRGQREHEAGRAPGRGRPWARTRTAYAARKSRDATASGASARRSQRDSAPSGAGCHRSSPQPGRGRPGVRPGDTLRTGEVICCTA</sequence>
<dbReference type="AlphaFoldDB" id="A0A1Z1W6V4"/>
<dbReference type="KEGG" id="salf:SMD44_01572"/>
<organism evidence="2 3">
    <name type="scientific">Streptomyces alboflavus</name>
    <dbReference type="NCBI Taxonomy" id="67267"/>
    <lineage>
        <taxon>Bacteria</taxon>
        <taxon>Bacillati</taxon>
        <taxon>Actinomycetota</taxon>
        <taxon>Actinomycetes</taxon>
        <taxon>Kitasatosporales</taxon>
        <taxon>Streptomycetaceae</taxon>
        <taxon>Streptomyces</taxon>
    </lineage>
</organism>
<evidence type="ECO:0000256" key="1">
    <source>
        <dbReference type="SAM" id="MobiDB-lite"/>
    </source>
</evidence>
<feature type="compositionally biased region" description="Low complexity" evidence="1">
    <location>
        <begin position="144"/>
        <end position="159"/>
    </location>
</feature>
<proteinExistence type="predicted"/>
<evidence type="ECO:0000313" key="2">
    <source>
        <dbReference type="EMBL" id="ARX82171.1"/>
    </source>
</evidence>
<feature type="compositionally biased region" description="Basic and acidic residues" evidence="1">
    <location>
        <begin position="80"/>
        <end position="97"/>
    </location>
</feature>
<feature type="region of interest" description="Disordered" evidence="1">
    <location>
        <begin position="1"/>
        <end position="172"/>
    </location>
</feature>
<reference evidence="2 3" key="1">
    <citation type="submission" date="2017-05" db="EMBL/GenBank/DDBJ databases">
        <title>Streptomyces alboflavus Genome sequencing and assembly.</title>
        <authorList>
            <person name="Wang Y."/>
            <person name="Du B."/>
            <person name="Ding Y."/>
            <person name="Liu H."/>
            <person name="Hou Q."/>
            <person name="Liu K."/>
            <person name="Wang C."/>
            <person name="Yao L."/>
        </authorList>
    </citation>
    <scope>NUCLEOTIDE SEQUENCE [LARGE SCALE GENOMIC DNA]</scope>
    <source>
        <strain evidence="2 3">MDJK44</strain>
    </source>
</reference>
<dbReference type="Proteomes" id="UP000195880">
    <property type="component" value="Chromosome"/>
</dbReference>
<feature type="compositionally biased region" description="Low complexity" evidence="1">
    <location>
        <begin position="98"/>
        <end position="112"/>
    </location>
</feature>